<accession>A0A8W7P1V5</accession>
<dbReference type="Proteomes" id="UP000075882">
    <property type="component" value="Unassembled WGS sequence"/>
</dbReference>
<organism evidence="1">
    <name type="scientific">Anopheles coluzzii</name>
    <name type="common">African malaria mosquito</name>
    <dbReference type="NCBI Taxonomy" id="1518534"/>
    <lineage>
        <taxon>Eukaryota</taxon>
        <taxon>Metazoa</taxon>
        <taxon>Ecdysozoa</taxon>
        <taxon>Arthropoda</taxon>
        <taxon>Hexapoda</taxon>
        <taxon>Insecta</taxon>
        <taxon>Pterygota</taxon>
        <taxon>Neoptera</taxon>
        <taxon>Endopterygota</taxon>
        <taxon>Diptera</taxon>
        <taxon>Nematocera</taxon>
        <taxon>Culicoidea</taxon>
        <taxon>Culicidae</taxon>
        <taxon>Anophelinae</taxon>
        <taxon>Anopheles</taxon>
    </lineage>
</organism>
<name>A0A8W7P1V5_ANOCL</name>
<proteinExistence type="predicted"/>
<dbReference type="AlphaFoldDB" id="A0A8W7P1V5"/>
<dbReference type="EnsemblMetazoa" id="ACOM023521-RA">
    <property type="protein sequence ID" value="ACOM023521-PA.1"/>
    <property type="gene ID" value="ACOM023521"/>
</dbReference>
<sequence>MEKASAFEGGKNCVERWNWNGLTGKNVKSDRTTQKRSGPVLLNRGLPAATFYTVHRTVSQAQRVIDSADLLALINMSEMSQRRTGRALPWARAFAHAEDGREDLFSCDDFVDLEA</sequence>
<reference evidence="1" key="1">
    <citation type="submission" date="2022-08" db="UniProtKB">
        <authorList>
            <consortium name="EnsemblMetazoa"/>
        </authorList>
    </citation>
    <scope>IDENTIFICATION</scope>
</reference>
<protein>
    <submittedName>
        <fullName evidence="1">Uncharacterized protein</fullName>
    </submittedName>
</protein>
<evidence type="ECO:0000313" key="1">
    <source>
        <dbReference type="EnsemblMetazoa" id="ACOM023521-PA.1"/>
    </source>
</evidence>